<evidence type="ECO:0000259" key="2">
    <source>
        <dbReference type="Pfam" id="PF03358"/>
    </source>
</evidence>
<keyword evidence="4" id="KW-1185">Reference proteome</keyword>
<dbReference type="EMBL" id="CP048286">
    <property type="protein sequence ID" value="QHW34953.1"/>
    <property type="molecule type" value="Genomic_DNA"/>
</dbReference>
<dbReference type="GO" id="GO:0005829">
    <property type="term" value="C:cytosol"/>
    <property type="evidence" value="ECO:0007669"/>
    <property type="project" value="TreeGrafter"/>
</dbReference>
<proteinExistence type="inferred from homology"/>
<dbReference type="AlphaFoldDB" id="A0A6C0PBB5"/>
<dbReference type="PANTHER" id="PTHR30543">
    <property type="entry name" value="CHROMATE REDUCTASE"/>
    <property type="match status" value="1"/>
</dbReference>
<dbReference type="PANTHER" id="PTHR30543:SF21">
    <property type="entry name" value="NAD(P)H-DEPENDENT FMN REDUCTASE LOT6"/>
    <property type="match status" value="1"/>
</dbReference>
<organism evidence="3 4">
    <name type="scientific">Paenibacillus rhizovicinus</name>
    <dbReference type="NCBI Taxonomy" id="2704463"/>
    <lineage>
        <taxon>Bacteria</taxon>
        <taxon>Bacillati</taxon>
        <taxon>Bacillota</taxon>
        <taxon>Bacilli</taxon>
        <taxon>Bacillales</taxon>
        <taxon>Paenibacillaceae</taxon>
        <taxon>Paenibacillus</taxon>
    </lineage>
</organism>
<dbReference type="KEGG" id="prz:GZH47_06835"/>
<dbReference type="Gene3D" id="3.40.50.360">
    <property type="match status" value="1"/>
</dbReference>
<gene>
    <name evidence="3" type="ORF">GZH47_06835</name>
</gene>
<evidence type="ECO:0000313" key="4">
    <source>
        <dbReference type="Proteomes" id="UP000479114"/>
    </source>
</evidence>
<dbReference type="GO" id="GO:0016491">
    <property type="term" value="F:oxidoreductase activity"/>
    <property type="evidence" value="ECO:0007669"/>
    <property type="project" value="InterPro"/>
</dbReference>
<evidence type="ECO:0000313" key="3">
    <source>
        <dbReference type="EMBL" id="QHW34953.1"/>
    </source>
</evidence>
<dbReference type="GO" id="GO:0010181">
    <property type="term" value="F:FMN binding"/>
    <property type="evidence" value="ECO:0007669"/>
    <property type="project" value="TreeGrafter"/>
</dbReference>
<dbReference type="Pfam" id="PF03358">
    <property type="entry name" value="FMN_red"/>
    <property type="match status" value="1"/>
</dbReference>
<comment type="similarity">
    <text evidence="1">Belongs to the azoreductase type 2 family.</text>
</comment>
<reference evidence="3 4" key="1">
    <citation type="submission" date="2020-02" db="EMBL/GenBank/DDBJ databases">
        <title>Paenibacillus sp. nov., isolated from rhizosphere soil of tomato.</title>
        <authorList>
            <person name="Weon H.-Y."/>
            <person name="Lee S.A."/>
        </authorList>
    </citation>
    <scope>NUCLEOTIDE SEQUENCE [LARGE SCALE GENOMIC DNA]</scope>
    <source>
        <strain evidence="3 4">14171R-81</strain>
    </source>
</reference>
<sequence>MRITIIAGATRRESTSALLSAYIANVMREEGHEVTLFDLREKPLPFYDDDDEEMHPNTSELLDAVFHADAVVLSTPEYHGSLSGVLKNALDYLGKGQFGDKAVMPVCSSGGAVGVSSLQQMQAIVRNLHGINSPEWISIGGSQRQFLPNGSPESEDVRNRVQRTVAYFLQFAAKLRA</sequence>
<evidence type="ECO:0000256" key="1">
    <source>
        <dbReference type="ARBA" id="ARBA00009428"/>
    </source>
</evidence>
<dbReference type="InterPro" id="IPR005025">
    <property type="entry name" value="FMN_Rdtase-like_dom"/>
</dbReference>
<name>A0A6C0PBB5_9BACL</name>
<protein>
    <submittedName>
        <fullName evidence="3">NAD(P)H-dependent oxidoreductase</fullName>
    </submittedName>
</protein>
<dbReference type="InterPro" id="IPR029039">
    <property type="entry name" value="Flavoprotein-like_sf"/>
</dbReference>
<dbReference type="InterPro" id="IPR050712">
    <property type="entry name" value="NAD(P)H-dep_reductase"/>
</dbReference>
<dbReference type="Proteomes" id="UP000479114">
    <property type="component" value="Chromosome"/>
</dbReference>
<accession>A0A6C0PBB5</accession>
<dbReference type="SUPFAM" id="SSF52218">
    <property type="entry name" value="Flavoproteins"/>
    <property type="match status" value="1"/>
</dbReference>
<feature type="domain" description="NADPH-dependent FMN reductase-like" evidence="2">
    <location>
        <begin position="1"/>
        <end position="140"/>
    </location>
</feature>